<name>B2A2S4_NATTJ</name>
<accession>B2A2S4</accession>
<evidence type="ECO:0000256" key="1">
    <source>
        <dbReference type="ARBA" id="ARBA00022741"/>
    </source>
</evidence>
<dbReference type="Gene3D" id="1.10.8.60">
    <property type="match status" value="1"/>
</dbReference>
<dbReference type="Proteomes" id="UP000001683">
    <property type="component" value="Chromosome"/>
</dbReference>
<dbReference type="PROSITE" id="PS00688">
    <property type="entry name" value="SIGMA54_INTERACT_3"/>
    <property type="match status" value="1"/>
</dbReference>
<dbReference type="InterPro" id="IPR000014">
    <property type="entry name" value="PAS"/>
</dbReference>
<keyword evidence="4" id="KW-0238">DNA-binding</keyword>
<gene>
    <name evidence="8" type="ordered locus">Nther_2741</name>
</gene>
<dbReference type="PROSITE" id="PS50045">
    <property type="entry name" value="SIGMA54_INTERACT_4"/>
    <property type="match status" value="1"/>
</dbReference>
<dbReference type="CDD" id="cd00130">
    <property type="entry name" value="PAS"/>
    <property type="match status" value="1"/>
</dbReference>
<dbReference type="PROSITE" id="PS00675">
    <property type="entry name" value="SIGMA54_INTERACT_1"/>
    <property type="match status" value="1"/>
</dbReference>
<dbReference type="SUPFAM" id="SSF46689">
    <property type="entry name" value="Homeodomain-like"/>
    <property type="match status" value="1"/>
</dbReference>
<dbReference type="Pfam" id="PF00989">
    <property type="entry name" value="PAS"/>
    <property type="match status" value="1"/>
</dbReference>
<dbReference type="SUPFAM" id="SSF52540">
    <property type="entry name" value="P-loop containing nucleoside triphosphate hydrolases"/>
    <property type="match status" value="1"/>
</dbReference>
<evidence type="ECO:0000259" key="7">
    <source>
        <dbReference type="PROSITE" id="PS50112"/>
    </source>
</evidence>
<evidence type="ECO:0000256" key="3">
    <source>
        <dbReference type="ARBA" id="ARBA00023015"/>
    </source>
</evidence>
<reference evidence="8 9" key="2">
    <citation type="journal article" date="2011" name="J. Bacteriol.">
        <title>Complete genome sequence of the anaerobic, halophilic alkalithermophile Natranaerobius thermophilus JW/NM-WN-LF.</title>
        <authorList>
            <person name="Zhao B."/>
            <person name="Mesbah N.M."/>
            <person name="Dalin E."/>
            <person name="Goodwin L."/>
            <person name="Nolan M."/>
            <person name="Pitluck S."/>
            <person name="Chertkov O."/>
            <person name="Brettin T.S."/>
            <person name="Han J."/>
            <person name="Larimer F.W."/>
            <person name="Land M.L."/>
            <person name="Hauser L."/>
            <person name="Kyrpides N."/>
            <person name="Wiegel J."/>
        </authorList>
    </citation>
    <scope>NUCLEOTIDE SEQUENCE [LARGE SCALE GENOMIC DNA]</scope>
    <source>
        <strain evidence="9">ATCC BAA-1301 / DSM 18059 / JW/NM-WN-LF</strain>
    </source>
</reference>
<dbReference type="GO" id="GO:0006355">
    <property type="term" value="P:regulation of DNA-templated transcription"/>
    <property type="evidence" value="ECO:0007669"/>
    <property type="project" value="InterPro"/>
</dbReference>
<evidence type="ECO:0000256" key="4">
    <source>
        <dbReference type="ARBA" id="ARBA00023125"/>
    </source>
</evidence>
<dbReference type="STRING" id="457570.Nther_2741"/>
<reference evidence="8 9" key="1">
    <citation type="submission" date="2008-04" db="EMBL/GenBank/DDBJ databases">
        <title>Complete sequence of chromosome of Natranaerobius thermophilus JW/NM-WN-LF.</title>
        <authorList>
            <consortium name="US DOE Joint Genome Institute"/>
            <person name="Copeland A."/>
            <person name="Lucas S."/>
            <person name="Lapidus A."/>
            <person name="Glavina del Rio T."/>
            <person name="Dalin E."/>
            <person name="Tice H."/>
            <person name="Bruce D."/>
            <person name="Goodwin L."/>
            <person name="Pitluck S."/>
            <person name="Chertkov O."/>
            <person name="Brettin T."/>
            <person name="Detter J.C."/>
            <person name="Han C."/>
            <person name="Kuske C.R."/>
            <person name="Schmutz J."/>
            <person name="Larimer F."/>
            <person name="Land M."/>
            <person name="Hauser L."/>
            <person name="Kyrpides N."/>
            <person name="Lykidis A."/>
            <person name="Mesbah N.M."/>
            <person name="Wiegel J."/>
        </authorList>
    </citation>
    <scope>NUCLEOTIDE SEQUENCE [LARGE SCALE GENOMIC DNA]</scope>
    <source>
        <strain evidence="9">ATCC BAA-1301 / DSM 18059 / JW/NM-WN-LF</strain>
    </source>
</reference>
<dbReference type="Gene3D" id="1.10.10.60">
    <property type="entry name" value="Homeodomain-like"/>
    <property type="match status" value="1"/>
</dbReference>
<feature type="domain" description="Sigma-54 factor interaction" evidence="6">
    <location>
        <begin position="155"/>
        <end position="384"/>
    </location>
</feature>
<dbReference type="CDD" id="cd00009">
    <property type="entry name" value="AAA"/>
    <property type="match status" value="1"/>
</dbReference>
<dbReference type="eggNOG" id="COG3829">
    <property type="taxonomic scope" value="Bacteria"/>
</dbReference>
<dbReference type="InterPro" id="IPR027417">
    <property type="entry name" value="P-loop_NTPase"/>
</dbReference>
<dbReference type="HOGENOM" id="CLU_000445_8_1_9"/>
<evidence type="ECO:0000256" key="2">
    <source>
        <dbReference type="ARBA" id="ARBA00022840"/>
    </source>
</evidence>
<keyword evidence="3" id="KW-0805">Transcription regulation</keyword>
<dbReference type="InterPro" id="IPR013767">
    <property type="entry name" value="PAS_fold"/>
</dbReference>
<evidence type="ECO:0000313" key="8">
    <source>
        <dbReference type="EMBL" id="ACB86292.1"/>
    </source>
</evidence>
<evidence type="ECO:0000256" key="5">
    <source>
        <dbReference type="ARBA" id="ARBA00023163"/>
    </source>
</evidence>
<dbReference type="SUPFAM" id="SSF55785">
    <property type="entry name" value="PYP-like sensor domain (PAS domain)"/>
    <property type="match status" value="1"/>
</dbReference>
<keyword evidence="5" id="KW-0804">Transcription</keyword>
<dbReference type="PROSITE" id="PS00676">
    <property type="entry name" value="SIGMA54_INTERACT_2"/>
    <property type="match status" value="1"/>
</dbReference>
<dbReference type="Pfam" id="PF25601">
    <property type="entry name" value="AAA_lid_14"/>
    <property type="match status" value="1"/>
</dbReference>
<dbReference type="InterPro" id="IPR025944">
    <property type="entry name" value="Sigma_54_int_dom_CS"/>
</dbReference>
<dbReference type="InParanoid" id="B2A2S4"/>
<dbReference type="InterPro" id="IPR002078">
    <property type="entry name" value="Sigma_54_int"/>
</dbReference>
<evidence type="ECO:0000259" key="6">
    <source>
        <dbReference type="PROSITE" id="PS50045"/>
    </source>
</evidence>
<dbReference type="GO" id="GO:0043565">
    <property type="term" value="F:sequence-specific DNA binding"/>
    <property type="evidence" value="ECO:0007669"/>
    <property type="project" value="InterPro"/>
</dbReference>
<keyword evidence="2" id="KW-0067">ATP-binding</keyword>
<dbReference type="InterPro" id="IPR025662">
    <property type="entry name" value="Sigma_54_int_dom_ATP-bd_1"/>
</dbReference>
<dbReference type="GO" id="GO:0005524">
    <property type="term" value="F:ATP binding"/>
    <property type="evidence" value="ECO:0007669"/>
    <property type="project" value="UniProtKB-KW"/>
</dbReference>
<dbReference type="PROSITE" id="PS50112">
    <property type="entry name" value="PAS"/>
    <property type="match status" value="1"/>
</dbReference>
<feature type="domain" description="PAS" evidence="7">
    <location>
        <begin position="11"/>
        <end position="59"/>
    </location>
</feature>
<dbReference type="InterPro" id="IPR003593">
    <property type="entry name" value="AAA+_ATPase"/>
</dbReference>
<dbReference type="InterPro" id="IPR002197">
    <property type="entry name" value="HTH_Fis"/>
</dbReference>
<dbReference type="InterPro" id="IPR058031">
    <property type="entry name" value="AAA_lid_NorR"/>
</dbReference>
<keyword evidence="1" id="KW-0547">Nucleotide-binding</keyword>
<dbReference type="Pfam" id="PF02954">
    <property type="entry name" value="HTH_8"/>
    <property type="match status" value="1"/>
</dbReference>
<sequence length="471" mass="53552">MSTILKNFENVVDVVDRIFDVIPVPVILVDEKGIIRMINRAFADLLKVSKQQAIGRPAVEVDHNSKWPVVLKSGEFDIAKKHKFARTGEDAVVHRIPIYDYDSGEIVGGFGMVLFQNLKELRDLADKNKLLEKKLDHYKQRVRQIYSTKYSWDNIKTCSSKMEACKQNAKKAARTDLNVLITGESGVGKEIFAQAIHNESHRSDHPFIKVNCAAIPENLLESELFGYQGGAFTGASKEGKPGKFELADKGTLFFDEIGDMPKKMQAKLLRVIQEGEVERLGGQKEQEVDVRIIAATNKNLEELVATDDFREDLFYRINVLTLNIPPLKDRKEDIALLAEDFLYETKQEMGENKQISQEAVEVLQKYDWPGNIRQLKNIIQRLAVNAETTVIEKSDIPIKLLKQLQISESPSYPEEGLNEIVEQVEKKVIRETLELYDFNKSMAASILNIPRSTLYRKMKKYGLKEGIYGSD</sequence>
<keyword evidence="9" id="KW-1185">Reference proteome</keyword>
<dbReference type="Gene3D" id="3.40.50.300">
    <property type="entry name" value="P-loop containing nucleotide triphosphate hydrolases"/>
    <property type="match status" value="1"/>
</dbReference>
<dbReference type="RefSeq" id="WP_012449126.1">
    <property type="nucleotide sequence ID" value="NC_010718.1"/>
</dbReference>
<evidence type="ECO:0000313" key="9">
    <source>
        <dbReference type="Proteomes" id="UP000001683"/>
    </source>
</evidence>
<dbReference type="Pfam" id="PF00158">
    <property type="entry name" value="Sigma54_activat"/>
    <property type="match status" value="1"/>
</dbReference>
<protein>
    <submittedName>
        <fullName evidence="8">PAS modulated sigma54 specific transcriptional regulator, Fis family</fullName>
    </submittedName>
</protein>
<dbReference type="EMBL" id="CP001034">
    <property type="protein sequence ID" value="ACB86292.1"/>
    <property type="molecule type" value="Genomic_DNA"/>
</dbReference>
<dbReference type="SMART" id="SM00382">
    <property type="entry name" value="AAA"/>
    <property type="match status" value="1"/>
</dbReference>
<proteinExistence type="predicted"/>
<dbReference type="AlphaFoldDB" id="B2A2S4"/>
<dbReference type="Gene3D" id="3.30.450.20">
    <property type="entry name" value="PAS domain"/>
    <property type="match status" value="1"/>
</dbReference>
<dbReference type="PRINTS" id="PR01590">
    <property type="entry name" value="HTHFIS"/>
</dbReference>
<dbReference type="PANTHER" id="PTHR32071:SF57">
    <property type="entry name" value="C4-DICARBOXYLATE TRANSPORT TRANSCRIPTIONAL REGULATORY PROTEIN DCTD"/>
    <property type="match status" value="1"/>
</dbReference>
<dbReference type="PANTHER" id="PTHR32071">
    <property type="entry name" value="TRANSCRIPTIONAL REGULATORY PROTEIN"/>
    <property type="match status" value="1"/>
</dbReference>
<organism evidence="8 9">
    <name type="scientific">Natranaerobius thermophilus (strain ATCC BAA-1301 / DSM 18059 / JW/NM-WN-LF)</name>
    <dbReference type="NCBI Taxonomy" id="457570"/>
    <lineage>
        <taxon>Bacteria</taxon>
        <taxon>Bacillati</taxon>
        <taxon>Bacillota</taxon>
        <taxon>Clostridia</taxon>
        <taxon>Natranaerobiales</taxon>
        <taxon>Natranaerobiaceae</taxon>
        <taxon>Natranaerobius</taxon>
    </lineage>
</organism>
<dbReference type="FunFam" id="3.40.50.300:FF:000006">
    <property type="entry name" value="DNA-binding transcriptional regulator NtrC"/>
    <property type="match status" value="1"/>
</dbReference>
<dbReference type="InterPro" id="IPR009057">
    <property type="entry name" value="Homeodomain-like_sf"/>
</dbReference>
<dbReference type="InterPro" id="IPR035965">
    <property type="entry name" value="PAS-like_dom_sf"/>
</dbReference>
<dbReference type="KEGG" id="nth:Nther_2741"/>
<dbReference type="InterPro" id="IPR025943">
    <property type="entry name" value="Sigma_54_int_dom_ATP-bd_2"/>
</dbReference>